<evidence type="ECO:0000313" key="2">
    <source>
        <dbReference type="EMBL" id="UVC53087.1"/>
    </source>
</evidence>
<reference evidence="2" key="1">
    <citation type="submission" date="2022-07" db="EMBL/GenBank/DDBJ databases">
        <title>Chromosomal assemblies of T. orientalis with long-read sequencing.</title>
        <authorList>
            <person name="Yam J."/>
            <person name="Bogema D.R."/>
            <person name="Micallef M.L."/>
            <person name="Djordjevic S."/>
            <person name="Jenkins C."/>
        </authorList>
    </citation>
    <scope>NUCLEOTIDE SEQUENCE</scope>
    <source>
        <strain evidence="2">Fish Creek</strain>
    </source>
</reference>
<keyword evidence="2" id="KW-0933">Apicoplast</keyword>
<accession>A0A976XJ29</accession>
<dbReference type="Proteomes" id="UP000244803">
    <property type="component" value="Apicoplast Pltd"/>
</dbReference>
<gene>
    <name evidence="2" type="ORF">MACJ_004168</name>
</gene>
<keyword evidence="1" id="KW-1133">Transmembrane helix</keyword>
<protein>
    <submittedName>
        <fullName evidence="2">Uncharacterized protein</fullName>
    </submittedName>
</protein>
<dbReference type="AlphaFoldDB" id="A0A976XJ29"/>
<dbReference type="EMBL" id="CP102586">
    <property type="protein sequence ID" value="UVC53087.1"/>
    <property type="molecule type" value="Genomic_DNA"/>
</dbReference>
<keyword evidence="1" id="KW-0812">Transmembrane</keyword>
<keyword evidence="1" id="KW-0472">Membrane</keyword>
<proteinExistence type="predicted"/>
<geneLocation type="apicoplast" evidence="2"/>
<feature type="transmembrane region" description="Helical" evidence="1">
    <location>
        <begin position="55"/>
        <end position="75"/>
    </location>
</feature>
<name>A0A976XJ29_THEOR</name>
<evidence type="ECO:0000313" key="3">
    <source>
        <dbReference type="Proteomes" id="UP000244803"/>
    </source>
</evidence>
<keyword evidence="2" id="KW-0934">Plastid</keyword>
<organism evidence="2 3">
    <name type="scientific">Theileria orientalis</name>
    <dbReference type="NCBI Taxonomy" id="68886"/>
    <lineage>
        <taxon>Eukaryota</taxon>
        <taxon>Sar</taxon>
        <taxon>Alveolata</taxon>
        <taxon>Apicomplexa</taxon>
        <taxon>Aconoidasida</taxon>
        <taxon>Piroplasmida</taxon>
        <taxon>Theileriidae</taxon>
        <taxon>Theileria</taxon>
    </lineage>
</organism>
<evidence type="ECO:0000256" key="1">
    <source>
        <dbReference type="SAM" id="Phobius"/>
    </source>
</evidence>
<sequence length="96" mass="11795">MLNKNQHSIILLKKININKYNYISKINNFTVKLIKFVVKLHNENKNNIKILKNKILFILKFLKLLIMYLIEKYYYNINFLYFIKKESVYKMLSIFL</sequence>